<dbReference type="Gene3D" id="3.30.1360.40">
    <property type="match status" value="1"/>
</dbReference>
<keyword evidence="6" id="KW-1185">Reference proteome</keyword>
<protein>
    <recommendedName>
        <fullName evidence="3">Ribosome-recycling factor</fullName>
        <shortName evidence="3">RRF</shortName>
    </recommendedName>
    <alternativeName>
        <fullName evidence="3">Ribosome-releasing factor</fullName>
    </alternativeName>
</protein>
<dbReference type="HAMAP" id="MF_00040">
    <property type="entry name" value="RRF"/>
    <property type="match status" value="1"/>
</dbReference>
<evidence type="ECO:0000313" key="5">
    <source>
        <dbReference type="EMBL" id="QYF48175.1"/>
    </source>
</evidence>
<keyword evidence="2 3" id="KW-0648">Protein biosynthesis</keyword>
<dbReference type="Proteomes" id="UP000826014">
    <property type="component" value="Chromosome"/>
</dbReference>
<dbReference type="SUPFAM" id="SSF55194">
    <property type="entry name" value="Ribosome recycling factor, RRF"/>
    <property type="match status" value="1"/>
</dbReference>
<gene>
    <name evidence="3" type="primary">frr</name>
    <name evidence="5" type="ORF">RHABOEDO_000286</name>
</gene>
<dbReference type="PANTHER" id="PTHR20982">
    <property type="entry name" value="RIBOSOME RECYCLING FACTOR"/>
    <property type="match status" value="1"/>
</dbReference>
<dbReference type="InterPro" id="IPR023584">
    <property type="entry name" value="Ribosome_recyc_fac_dom"/>
</dbReference>
<dbReference type="InterPro" id="IPR036191">
    <property type="entry name" value="RRF_sf"/>
</dbReference>
<organism evidence="5 6">
    <name type="scientific">Candidatus Rhabdochlamydia oedothoracis</name>
    <dbReference type="NCBI Taxonomy" id="2720720"/>
    <lineage>
        <taxon>Bacteria</taxon>
        <taxon>Pseudomonadati</taxon>
        <taxon>Chlamydiota</taxon>
        <taxon>Chlamydiia</taxon>
        <taxon>Parachlamydiales</taxon>
        <taxon>Candidatus Rhabdochlamydiaceae</taxon>
        <taxon>Candidatus Rhabdochlamydia</taxon>
    </lineage>
</organism>
<evidence type="ECO:0000256" key="2">
    <source>
        <dbReference type="ARBA" id="ARBA00022917"/>
    </source>
</evidence>
<dbReference type="PANTHER" id="PTHR20982:SF3">
    <property type="entry name" value="MITOCHONDRIAL RIBOSOME RECYCLING FACTOR PSEUDO 1"/>
    <property type="match status" value="1"/>
</dbReference>
<name>A0ABX8V562_9BACT</name>
<reference evidence="5 6" key="1">
    <citation type="journal article" date="2022" name="bioRxiv">
        <title>Ecology and evolution of chlamydial symbionts of arthropods.</title>
        <authorList>
            <person name="Halter T."/>
            <person name="Koestlbacher S."/>
            <person name="Collingro A."/>
            <person name="Sixt B.S."/>
            <person name="Toenshoff E.R."/>
            <person name="Hendrickx F."/>
            <person name="Kostanjsek R."/>
            <person name="Horn M."/>
        </authorList>
    </citation>
    <scope>NUCLEOTIDE SEQUENCE [LARGE SCALE GENOMIC DNA]</scope>
    <source>
        <strain evidence="5">W744xW776</strain>
    </source>
</reference>
<sequence length="184" mass="21024">MSIVKQTESKMKTSLEHFKDDLKSLRSNRANPAMLDSVFVEAYGSKMRIKELASITTSESRQILISPFDPQILQSIAKAIEKDHSLNLRPVIEGEQIRINIPPMDGSMREKLAKQVDTKTEEQKITIRGFRQSGNESIRKQKVEGLITEDQMKKDEKEIQKLTDTFCKDIESIAKAKKQELMTV</sequence>
<dbReference type="Pfam" id="PF01765">
    <property type="entry name" value="RRF"/>
    <property type="match status" value="1"/>
</dbReference>
<evidence type="ECO:0000256" key="1">
    <source>
        <dbReference type="ARBA" id="ARBA00005912"/>
    </source>
</evidence>
<accession>A0ABX8V562</accession>
<comment type="subcellular location">
    <subcellularLocation>
        <location evidence="3">Cytoplasm</location>
    </subcellularLocation>
</comment>
<dbReference type="NCBIfam" id="TIGR00496">
    <property type="entry name" value="frr"/>
    <property type="match status" value="1"/>
</dbReference>
<proteinExistence type="inferred from homology"/>
<comment type="similarity">
    <text evidence="1 3">Belongs to the RRF family.</text>
</comment>
<comment type="function">
    <text evidence="3">Responsible for the release of ribosomes from messenger RNA at the termination of protein biosynthesis. May increase the efficiency of translation by recycling ribosomes from one round of translation to another.</text>
</comment>
<dbReference type="Gene3D" id="1.10.132.20">
    <property type="entry name" value="Ribosome-recycling factor"/>
    <property type="match status" value="1"/>
</dbReference>
<evidence type="ECO:0000256" key="3">
    <source>
        <dbReference type="HAMAP-Rule" id="MF_00040"/>
    </source>
</evidence>
<dbReference type="InterPro" id="IPR002661">
    <property type="entry name" value="Ribosome_recyc_fac"/>
</dbReference>
<evidence type="ECO:0000313" key="6">
    <source>
        <dbReference type="Proteomes" id="UP000826014"/>
    </source>
</evidence>
<keyword evidence="3" id="KW-0963">Cytoplasm</keyword>
<dbReference type="EMBL" id="CP075587">
    <property type="protein sequence ID" value="QYF48175.1"/>
    <property type="molecule type" value="Genomic_DNA"/>
</dbReference>
<evidence type="ECO:0000259" key="4">
    <source>
        <dbReference type="Pfam" id="PF01765"/>
    </source>
</evidence>
<feature type="domain" description="Ribosome recycling factor" evidence="4">
    <location>
        <begin position="18"/>
        <end position="182"/>
    </location>
</feature>